<reference evidence="12" key="2">
    <citation type="journal article" date="2009" name="Genome Res.">
        <title>Comparative genomic analyses of the human fungal pathogens Coccidioides and their relatives.</title>
        <authorList>
            <person name="Sharpton T.J."/>
            <person name="Stajich J.E."/>
            <person name="Rounsley S.D."/>
            <person name="Gardner M.J."/>
            <person name="Wortman J.R."/>
            <person name="Jordar V.S."/>
            <person name="Maiti R."/>
            <person name="Kodira C.D."/>
            <person name="Neafsey D.E."/>
            <person name="Zeng Q."/>
            <person name="Hung C.-Y."/>
            <person name="McMahan C."/>
            <person name="Muszewska A."/>
            <person name="Grynberg M."/>
            <person name="Mandel M.A."/>
            <person name="Kellner E.M."/>
            <person name="Barker B.M."/>
            <person name="Galgiani J.N."/>
            <person name="Orbach M.J."/>
            <person name="Kirkland T.N."/>
            <person name="Cole G.T."/>
            <person name="Henn M.R."/>
            <person name="Birren B.W."/>
            <person name="Taylor J.W."/>
        </authorList>
    </citation>
    <scope>NUCLEOTIDE SEQUENCE [LARGE SCALE GENOMIC DNA]</scope>
    <source>
        <strain evidence="12">RMSCC 3488</strain>
    </source>
</reference>
<dbReference type="PROSITE" id="PS01058">
    <property type="entry name" value="SAICAR_SYNTHETASE_2"/>
    <property type="match status" value="1"/>
</dbReference>
<gene>
    <name evidence="11" type="ORF">CPAG_02480</name>
</gene>
<reference evidence="12" key="3">
    <citation type="journal article" date="2010" name="Genome Res.">
        <title>Population genomic sequencing of Coccidioides fungi reveals recent hybridization and transposon control.</title>
        <authorList>
            <person name="Neafsey D.E."/>
            <person name="Barker B.M."/>
            <person name="Sharpton T.J."/>
            <person name="Stajich J.E."/>
            <person name="Park D.J."/>
            <person name="Whiston E."/>
            <person name="Hung C.-Y."/>
            <person name="McMahan C."/>
            <person name="White J."/>
            <person name="Sykes S."/>
            <person name="Heiman D."/>
            <person name="Young S."/>
            <person name="Zeng Q."/>
            <person name="Abouelleil A."/>
            <person name="Aftuck L."/>
            <person name="Bessette D."/>
            <person name="Brown A."/>
            <person name="FitzGerald M."/>
            <person name="Lui A."/>
            <person name="Macdonald J.P."/>
            <person name="Priest M."/>
            <person name="Orbach M.J."/>
            <person name="Galgiani J.N."/>
            <person name="Kirkland T.N."/>
            <person name="Cole G.T."/>
            <person name="Birren B.W."/>
            <person name="Henn M.R."/>
            <person name="Taylor J.W."/>
            <person name="Rounsley S.D."/>
        </authorList>
    </citation>
    <scope>NUCLEOTIDE SEQUENCE [LARGE SCALE GENOMIC DNA]</scope>
    <source>
        <strain evidence="12">RMSCC 3488</strain>
    </source>
</reference>
<evidence type="ECO:0000256" key="2">
    <source>
        <dbReference type="ARBA" id="ARBA00010190"/>
    </source>
</evidence>
<dbReference type="NCBIfam" id="TIGR00081">
    <property type="entry name" value="purC"/>
    <property type="match status" value="1"/>
</dbReference>
<dbReference type="GO" id="GO:0005737">
    <property type="term" value="C:cytoplasm"/>
    <property type="evidence" value="ECO:0007669"/>
    <property type="project" value="TreeGrafter"/>
</dbReference>
<keyword evidence="8" id="KW-0067">ATP-binding</keyword>
<dbReference type="FunFam" id="3.30.470.20:FF:000015">
    <property type="entry name" value="Phosphoribosylaminoimidazole-succinocarboxamide synthase"/>
    <property type="match status" value="1"/>
</dbReference>
<dbReference type="Pfam" id="PF01259">
    <property type="entry name" value="SAICAR_synt"/>
    <property type="match status" value="1"/>
</dbReference>
<dbReference type="PANTHER" id="PTHR43700">
    <property type="entry name" value="PHOSPHORIBOSYLAMINOIMIDAZOLE-SUCCINOCARBOXAMIDE SYNTHASE"/>
    <property type="match status" value="1"/>
</dbReference>
<accession>A0A0J6FA71</accession>
<evidence type="ECO:0000256" key="6">
    <source>
        <dbReference type="ARBA" id="ARBA00022741"/>
    </source>
</evidence>
<protein>
    <recommendedName>
        <fullName evidence="4">Phosphoribosylaminoimidazole-succinocarboxamide synthase</fullName>
        <ecNumber evidence="3">6.3.2.6</ecNumber>
    </recommendedName>
    <alternativeName>
        <fullName evidence="9">SAICAR synthetase</fullName>
    </alternativeName>
</protein>
<dbReference type="EMBL" id="DS268109">
    <property type="protein sequence ID" value="KMM66140.1"/>
    <property type="molecule type" value="Genomic_DNA"/>
</dbReference>
<evidence type="ECO:0000259" key="10">
    <source>
        <dbReference type="Pfam" id="PF01259"/>
    </source>
</evidence>
<evidence type="ECO:0000256" key="9">
    <source>
        <dbReference type="ARBA" id="ARBA00030409"/>
    </source>
</evidence>
<keyword evidence="6" id="KW-0547">Nucleotide-binding</keyword>
<dbReference type="HAMAP" id="MF_00137">
    <property type="entry name" value="SAICAR_synth"/>
    <property type="match status" value="1"/>
</dbReference>
<name>A0A0J6FA71_COCPO</name>
<dbReference type="Gene3D" id="3.30.470.20">
    <property type="entry name" value="ATP-grasp fold, B domain"/>
    <property type="match status" value="1"/>
</dbReference>
<organism evidence="11 12">
    <name type="scientific">Coccidioides posadasii RMSCC 3488</name>
    <dbReference type="NCBI Taxonomy" id="454284"/>
    <lineage>
        <taxon>Eukaryota</taxon>
        <taxon>Fungi</taxon>
        <taxon>Dikarya</taxon>
        <taxon>Ascomycota</taxon>
        <taxon>Pezizomycotina</taxon>
        <taxon>Eurotiomycetes</taxon>
        <taxon>Eurotiomycetidae</taxon>
        <taxon>Onygenales</taxon>
        <taxon>Onygenaceae</taxon>
        <taxon>Coccidioides</taxon>
    </lineage>
</organism>
<evidence type="ECO:0000256" key="1">
    <source>
        <dbReference type="ARBA" id="ARBA00004672"/>
    </source>
</evidence>
<comment type="similarity">
    <text evidence="2">Belongs to the SAICAR synthetase family.</text>
</comment>
<evidence type="ECO:0000256" key="8">
    <source>
        <dbReference type="ARBA" id="ARBA00022840"/>
    </source>
</evidence>
<dbReference type="NCBIfam" id="NF010568">
    <property type="entry name" value="PRK13961.1"/>
    <property type="match status" value="1"/>
</dbReference>
<feature type="domain" description="SAICAR synthetase/ADE2 N-terminal" evidence="10">
    <location>
        <begin position="22"/>
        <end position="280"/>
    </location>
</feature>
<evidence type="ECO:0000256" key="5">
    <source>
        <dbReference type="ARBA" id="ARBA00022598"/>
    </source>
</evidence>
<reference evidence="11 12" key="1">
    <citation type="submission" date="2007-06" db="EMBL/GenBank/DDBJ databases">
        <title>The Genome Sequence of Coccidioides posadasii RMSCC_3488.</title>
        <authorList>
            <consortium name="Coccidioides Genome Resources Consortium"/>
            <consortium name="The Broad Institute Genome Sequencing Platform"/>
            <person name="Henn M.R."/>
            <person name="Sykes S."/>
            <person name="Young S."/>
            <person name="Jaffe D."/>
            <person name="Berlin A."/>
            <person name="Alvarez P."/>
            <person name="Butler J."/>
            <person name="Gnerre S."/>
            <person name="Grabherr M."/>
            <person name="Mauceli E."/>
            <person name="Brockman W."/>
            <person name="Kodira C."/>
            <person name="Alvarado L."/>
            <person name="Zeng Q."/>
            <person name="Crawford M."/>
            <person name="Antoine C."/>
            <person name="Devon K."/>
            <person name="Galgiani J."/>
            <person name="Orsborn K."/>
            <person name="Lewis M.L."/>
            <person name="Nusbaum C."/>
            <person name="Galagan J."/>
            <person name="Birren B."/>
        </authorList>
    </citation>
    <scope>NUCLEOTIDE SEQUENCE [LARGE SCALE GENOMIC DNA]</scope>
    <source>
        <strain evidence="11 12">RMSCC 3488</strain>
    </source>
</reference>
<dbReference type="CDD" id="cd01414">
    <property type="entry name" value="SAICAR_synt_Sc"/>
    <property type="match status" value="1"/>
</dbReference>
<dbReference type="InterPro" id="IPR001636">
    <property type="entry name" value="SAICAR_synth"/>
</dbReference>
<keyword evidence="7" id="KW-0658">Purine biosynthesis</keyword>
<dbReference type="Proteomes" id="UP000054567">
    <property type="component" value="Unassembled WGS sequence"/>
</dbReference>
<dbReference type="InterPro" id="IPR028923">
    <property type="entry name" value="SAICAR_synt/ADE2_N"/>
</dbReference>
<evidence type="ECO:0000313" key="12">
    <source>
        <dbReference type="Proteomes" id="UP000054567"/>
    </source>
</evidence>
<sequence length="320" mass="35727">MTRQSNAEPFMASNLGEIFPLVAQGKVREIYKIDEETLLFVASDRISAYDVILDNGVPNKGVILTLISAYWFKFLKAALPTLQTHFISLDLPHGIPTELRPKYQDRSMVVRKIKVFPIESIVRGYISGSAWKEYKESGTVNGISMPTGLVECGRLPTALWTPSTKADQGDHDINIHPRDAGKLIGQKYADQIQSVSVTLYNVAYAHAYSHGIIIADTKFEFGLDVETDQIVLIDEVLTPDSSRFWPVSKYQPGRSQESFDKQFLRDWLTSNGLAGKQGVSMPADIARKTELKYQEAFERITGDVFETGMPSVLEESALAE</sequence>
<evidence type="ECO:0000256" key="7">
    <source>
        <dbReference type="ARBA" id="ARBA00022755"/>
    </source>
</evidence>
<dbReference type="AlphaFoldDB" id="A0A0J6FA71"/>
<dbReference type="GO" id="GO:0004639">
    <property type="term" value="F:phosphoribosylaminoimidazolesuccinocarboxamide synthase activity"/>
    <property type="evidence" value="ECO:0007669"/>
    <property type="project" value="UniProtKB-EC"/>
</dbReference>
<dbReference type="PROSITE" id="PS01057">
    <property type="entry name" value="SAICAR_SYNTHETASE_1"/>
    <property type="match status" value="1"/>
</dbReference>
<keyword evidence="5" id="KW-0436">Ligase</keyword>
<dbReference type="PANTHER" id="PTHR43700:SF1">
    <property type="entry name" value="PHOSPHORIBOSYLAMINOIMIDAZOLE-SUCCINOCARBOXAMIDE SYNTHASE"/>
    <property type="match status" value="1"/>
</dbReference>
<comment type="pathway">
    <text evidence="1">Purine metabolism; IMP biosynthesis via de novo pathway; 5-amino-1-(5-phospho-D-ribosyl)imidazole-4-carboxamide from 5-amino-1-(5-phospho-D-ribosyl)imidazole-4-carboxylate: step 1/2.</text>
</comment>
<dbReference type="EC" id="6.3.2.6" evidence="3"/>
<dbReference type="VEuPathDB" id="FungiDB:CPAG_02480"/>
<dbReference type="Gene3D" id="3.30.200.20">
    <property type="entry name" value="Phosphorylase Kinase, domain 1"/>
    <property type="match status" value="1"/>
</dbReference>
<dbReference type="OrthoDB" id="9991235at2759"/>
<dbReference type="SUPFAM" id="SSF56104">
    <property type="entry name" value="SAICAR synthase-like"/>
    <property type="match status" value="1"/>
</dbReference>
<evidence type="ECO:0000313" key="11">
    <source>
        <dbReference type="EMBL" id="KMM66140.1"/>
    </source>
</evidence>
<dbReference type="InterPro" id="IPR018236">
    <property type="entry name" value="SAICAR_synthetase_CS"/>
</dbReference>
<dbReference type="GO" id="GO:0005524">
    <property type="term" value="F:ATP binding"/>
    <property type="evidence" value="ECO:0007669"/>
    <property type="project" value="UniProtKB-KW"/>
</dbReference>
<proteinExistence type="inferred from homology"/>
<evidence type="ECO:0000256" key="3">
    <source>
        <dbReference type="ARBA" id="ARBA00012217"/>
    </source>
</evidence>
<evidence type="ECO:0000256" key="4">
    <source>
        <dbReference type="ARBA" id="ARBA00016460"/>
    </source>
</evidence>
<dbReference type="GO" id="GO:0006189">
    <property type="term" value="P:'de novo' IMP biosynthetic process"/>
    <property type="evidence" value="ECO:0007669"/>
    <property type="project" value="UniProtKB-UniPathway"/>
</dbReference>
<dbReference type="UniPathway" id="UPA00074">
    <property type="reaction ID" value="UER00131"/>
</dbReference>